<gene>
    <name evidence="3" type="ORF">SAMN04487955_105129</name>
</gene>
<dbReference type="EMBL" id="FPBP01000005">
    <property type="protein sequence ID" value="SFU64790.1"/>
    <property type="molecule type" value="Genomic_DNA"/>
</dbReference>
<comment type="similarity">
    <text evidence="1">Belongs to the amidase family.</text>
</comment>
<dbReference type="GO" id="GO:0003824">
    <property type="term" value="F:catalytic activity"/>
    <property type="evidence" value="ECO:0007669"/>
    <property type="project" value="InterPro"/>
</dbReference>
<protein>
    <submittedName>
        <fullName evidence="3">Amidase</fullName>
    </submittedName>
</protein>
<dbReference type="SUPFAM" id="SSF75304">
    <property type="entry name" value="Amidase signature (AS) enzymes"/>
    <property type="match status" value="1"/>
</dbReference>
<sequence>MELRDYQAHDGLGLAALIRRGEVSREEVFTAACGAIEALNPTLGAVVRTRFEQAEREGREVDAAAPFAGVPTLTKDLLMGIAGEPLAFGSAALRDWCAPEDSTLVTRLRQAGLCILGQTATPELGLMGITEPQAFPHPVNPWQPERSPGGSSGGAAAAVAAGLVPFAMAGDGGGSIRIPASHCGLFGLKPSRGRVPLGPTFGEVWQGAVVEHAVTRSVRDSAALLEAVNGMDAASPWPLPRERGYVDAIERPPQRLKIAVSLGEPLGAALGTRLDPQVRLAVEQAASRLERLGHDVEWAEPQVNGAALADSYLMLYLGHLAADLAWISEQTGVPVGRLDVEPSTRAIGRLGRHLPAMDYELAKRHWHRVACDMARFHRRFDCLLLPVAATPPPLRGSLYPSTTQQRLMSLLAIPGASQLALKAGLLRRLAAEGLRMTPFTQLANLTGQPAMSLPLHVTPDGLPVGVQIIGPMGDEKRLLALAAQLEADSDWTAWLPRALARSDKPSDDESSDKAG</sequence>
<proteinExistence type="inferred from homology"/>
<evidence type="ECO:0000313" key="3">
    <source>
        <dbReference type="EMBL" id="SFU64790.1"/>
    </source>
</evidence>
<dbReference type="PROSITE" id="PS00571">
    <property type="entry name" value="AMIDASES"/>
    <property type="match status" value="1"/>
</dbReference>
<accession>A0A1I7HVT6</accession>
<evidence type="ECO:0000259" key="2">
    <source>
        <dbReference type="Pfam" id="PF01425"/>
    </source>
</evidence>
<name>A0A1I7HVT6_9GAMM</name>
<dbReference type="InterPro" id="IPR036928">
    <property type="entry name" value="AS_sf"/>
</dbReference>
<feature type="domain" description="Amidase" evidence="2">
    <location>
        <begin position="434"/>
        <end position="479"/>
    </location>
</feature>
<dbReference type="InterPro" id="IPR020556">
    <property type="entry name" value="Amidase_CS"/>
</dbReference>
<dbReference type="Pfam" id="PF01425">
    <property type="entry name" value="Amidase"/>
    <property type="match status" value="2"/>
</dbReference>
<dbReference type="OrthoDB" id="8872210at2"/>
<dbReference type="InterPro" id="IPR000120">
    <property type="entry name" value="Amidase"/>
</dbReference>
<feature type="domain" description="Amidase" evidence="2">
    <location>
        <begin position="27"/>
        <end position="414"/>
    </location>
</feature>
<keyword evidence="4" id="KW-1185">Reference proteome</keyword>
<evidence type="ECO:0000256" key="1">
    <source>
        <dbReference type="ARBA" id="ARBA00009199"/>
    </source>
</evidence>
<dbReference type="STRING" id="463301.SAMN04487955_105129"/>
<organism evidence="3 4">
    <name type="scientific">Halomonas korlensis</name>
    <dbReference type="NCBI Taxonomy" id="463301"/>
    <lineage>
        <taxon>Bacteria</taxon>
        <taxon>Pseudomonadati</taxon>
        <taxon>Pseudomonadota</taxon>
        <taxon>Gammaproteobacteria</taxon>
        <taxon>Oceanospirillales</taxon>
        <taxon>Halomonadaceae</taxon>
        <taxon>Halomonas</taxon>
    </lineage>
</organism>
<dbReference type="RefSeq" id="WP_089795053.1">
    <property type="nucleotide sequence ID" value="NZ_FPBP01000005.1"/>
</dbReference>
<dbReference type="Proteomes" id="UP000198693">
    <property type="component" value="Unassembled WGS sequence"/>
</dbReference>
<dbReference type="PANTHER" id="PTHR11895">
    <property type="entry name" value="TRANSAMIDASE"/>
    <property type="match status" value="1"/>
</dbReference>
<dbReference type="InterPro" id="IPR023631">
    <property type="entry name" value="Amidase_dom"/>
</dbReference>
<reference evidence="4" key="1">
    <citation type="submission" date="2016-10" db="EMBL/GenBank/DDBJ databases">
        <authorList>
            <person name="Varghese N."/>
            <person name="Submissions S."/>
        </authorList>
    </citation>
    <scope>NUCLEOTIDE SEQUENCE [LARGE SCALE GENOMIC DNA]</scope>
    <source>
        <strain evidence="4">CGMCC 1.6981</strain>
    </source>
</reference>
<dbReference type="PANTHER" id="PTHR11895:SF7">
    <property type="entry name" value="GLUTAMYL-TRNA(GLN) AMIDOTRANSFERASE SUBUNIT A, MITOCHONDRIAL"/>
    <property type="match status" value="1"/>
</dbReference>
<dbReference type="AlphaFoldDB" id="A0A1I7HVT6"/>
<evidence type="ECO:0000313" key="4">
    <source>
        <dbReference type="Proteomes" id="UP000198693"/>
    </source>
</evidence>
<dbReference type="Gene3D" id="3.90.1300.10">
    <property type="entry name" value="Amidase signature (AS) domain"/>
    <property type="match status" value="1"/>
</dbReference>